<keyword evidence="2" id="KW-0813">Transport</keyword>
<dbReference type="Proteomes" id="UP000578352">
    <property type="component" value="Unassembled WGS sequence"/>
</dbReference>
<feature type="signal peptide" evidence="4">
    <location>
        <begin position="1"/>
        <end position="23"/>
    </location>
</feature>
<proteinExistence type="inferred from homology"/>
<evidence type="ECO:0000256" key="1">
    <source>
        <dbReference type="ARBA" id="ARBA00008520"/>
    </source>
</evidence>
<evidence type="ECO:0000256" key="2">
    <source>
        <dbReference type="ARBA" id="ARBA00022448"/>
    </source>
</evidence>
<dbReference type="PANTHER" id="PTHR30061">
    <property type="entry name" value="MALTOSE-BINDING PERIPLASMIC PROTEIN"/>
    <property type="match status" value="1"/>
</dbReference>
<comment type="similarity">
    <text evidence="1">Belongs to the bacterial solute-binding protein 1 family.</text>
</comment>
<gene>
    <name evidence="5" type="ORF">HNR13_000995</name>
</gene>
<dbReference type="SUPFAM" id="SSF53850">
    <property type="entry name" value="Periplasmic binding protein-like II"/>
    <property type="match status" value="1"/>
</dbReference>
<dbReference type="Gene3D" id="3.40.190.10">
    <property type="entry name" value="Periplasmic binding protein-like II"/>
    <property type="match status" value="1"/>
</dbReference>
<dbReference type="InterPro" id="IPR006059">
    <property type="entry name" value="SBP"/>
</dbReference>
<dbReference type="GO" id="GO:0055052">
    <property type="term" value="C:ATP-binding cassette (ABC) transporter complex, substrate-binding subunit-containing"/>
    <property type="evidence" value="ECO:0007669"/>
    <property type="project" value="TreeGrafter"/>
</dbReference>
<reference evidence="5 6" key="1">
    <citation type="submission" date="2020-07" db="EMBL/GenBank/DDBJ databases">
        <title>Sequencing the genomes of 1000 actinobacteria strains.</title>
        <authorList>
            <person name="Klenk H.-P."/>
        </authorList>
    </citation>
    <scope>NUCLEOTIDE SEQUENCE [LARGE SCALE GENOMIC DNA]</scope>
    <source>
        <strain evidence="5 6">DSM 15165</strain>
    </source>
</reference>
<evidence type="ECO:0000313" key="5">
    <source>
        <dbReference type="EMBL" id="NYJ22708.1"/>
    </source>
</evidence>
<comment type="caution">
    <text evidence="5">The sequence shown here is derived from an EMBL/GenBank/DDBJ whole genome shotgun (WGS) entry which is preliminary data.</text>
</comment>
<dbReference type="GO" id="GO:0015768">
    <property type="term" value="P:maltose transport"/>
    <property type="evidence" value="ECO:0007669"/>
    <property type="project" value="TreeGrafter"/>
</dbReference>
<dbReference type="AlphaFoldDB" id="A0A853CQX6"/>
<dbReference type="PROSITE" id="PS51257">
    <property type="entry name" value="PROKAR_LIPOPROTEIN"/>
    <property type="match status" value="1"/>
</dbReference>
<feature type="chain" id="PRO_5039014064" evidence="4">
    <location>
        <begin position="24"/>
        <end position="429"/>
    </location>
</feature>
<sequence>MKKHTRKVLAVAAVALIPLAGLAACASGSAGSDKVTITFANADTSATWGDAVKGFEKANPNITVKQLNIPYAQYVATINQRMGQGGGGIDVMVVDAGGALADFASRGYLADISDLKQQAIDTAVSEDMVTAREYKGKLYALEPWTTSQFLYFNKDLLAKAGVQEPSTDPSQPWTYEQLTDAAKKVKATNAAEYAFLFDQWDSYYQLQMVGASAGGGNGISDGGKVDFANAGWQKALTWYHDLFTDGISPRGITNDKNGPLFQTGKAAFMISGPWGVSVAAQGKINFGIAPAPYFDGGKQATSTDSWGVAVSAKSKQTDAAKKFLQYLTINSTGNTESAQVANITPTNKDAYPAYATKANATAGASSANFGDVMQYQLKHNAVHRPNVLGYSVFEPGADQMFADIRNGADPKTAAQKADDELTAQIARLK</sequence>
<keyword evidence="3 4" id="KW-0732">Signal</keyword>
<evidence type="ECO:0000256" key="3">
    <source>
        <dbReference type="ARBA" id="ARBA00022729"/>
    </source>
</evidence>
<evidence type="ECO:0000313" key="6">
    <source>
        <dbReference type="Proteomes" id="UP000578352"/>
    </source>
</evidence>
<dbReference type="RefSeq" id="WP_179604726.1">
    <property type="nucleotide sequence ID" value="NZ_BAABEH010000001.1"/>
</dbReference>
<dbReference type="Pfam" id="PF01547">
    <property type="entry name" value="SBP_bac_1"/>
    <property type="match status" value="1"/>
</dbReference>
<name>A0A853CQX6_9MICO</name>
<dbReference type="EMBL" id="JACCFL010000001">
    <property type="protein sequence ID" value="NYJ22708.1"/>
    <property type="molecule type" value="Genomic_DNA"/>
</dbReference>
<dbReference type="CDD" id="cd13585">
    <property type="entry name" value="PBP2_TMBP_like"/>
    <property type="match status" value="1"/>
</dbReference>
<protein>
    <submittedName>
        <fullName evidence="5">ABC-type glycerol-3-phosphate transport system substrate-binding protein</fullName>
    </submittedName>
</protein>
<dbReference type="GO" id="GO:0042956">
    <property type="term" value="P:maltodextrin transmembrane transport"/>
    <property type="evidence" value="ECO:0007669"/>
    <property type="project" value="TreeGrafter"/>
</dbReference>
<organism evidence="5 6">
    <name type="scientific">Leifsonia shinshuensis</name>
    <dbReference type="NCBI Taxonomy" id="150026"/>
    <lineage>
        <taxon>Bacteria</taxon>
        <taxon>Bacillati</taxon>
        <taxon>Actinomycetota</taxon>
        <taxon>Actinomycetes</taxon>
        <taxon>Micrococcales</taxon>
        <taxon>Microbacteriaceae</taxon>
        <taxon>Leifsonia</taxon>
    </lineage>
</organism>
<dbReference type="GO" id="GO:1901982">
    <property type="term" value="F:maltose binding"/>
    <property type="evidence" value="ECO:0007669"/>
    <property type="project" value="TreeGrafter"/>
</dbReference>
<accession>A0A853CQX6</accession>
<evidence type="ECO:0000256" key="4">
    <source>
        <dbReference type="SAM" id="SignalP"/>
    </source>
</evidence>
<dbReference type="PANTHER" id="PTHR30061:SF50">
    <property type="entry name" value="MALTOSE_MALTODEXTRIN-BINDING PERIPLASMIC PROTEIN"/>
    <property type="match status" value="1"/>
</dbReference>